<accession>A0A0F7KXU4</accession>
<keyword evidence="3" id="KW-1185">Reference proteome</keyword>
<gene>
    <name evidence="2" type="primary">crtB</name>
    <name evidence="2" type="ORF">WYH_03017</name>
</gene>
<sequence>MPRPRLLAPSRILRSTPRQIGGGRSREALVRRARESIEKGSKSFAMASRLFDRHTREKAWLLYAWCRRCDDIADGQDHGGELKLDEADAKDRIEAIRVLTRRALDGQPTAELAFDALGQVAMEAGLTQDMTDDVIEGFALDAAGWRPRSELDMMRYCYHVAGAVGVMMAQVMGVPADDQDTLDRACDLGLAFQLNNIARDVWEDDAAGRCYLPMEWLVEADIPPGQHMKPQYRGKLVELVARMVGMAEQHEAAARLGAARLGFRQRWAILSAANIYGAIGREVRARGAAAWDHRVHISKTAKLRHVARAFREALRKPPEPEQMPRWTRGEILVAVRMAGPVAPIPMTPLPDDF</sequence>
<dbReference type="PATRIC" id="fig|1267766.3.peg.3053"/>
<dbReference type="InterPro" id="IPR033904">
    <property type="entry name" value="Trans_IPPS_HH"/>
</dbReference>
<proteinExistence type="predicted"/>
<name>A0A0F7KXU4_9SPHN</name>
<dbReference type="KEGG" id="aay:WYH_03017"/>
<dbReference type="SUPFAM" id="SSF48576">
    <property type="entry name" value="Terpenoid synthases"/>
    <property type="match status" value="1"/>
</dbReference>
<dbReference type="SFLD" id="SFLDG01212">
    <property type="entry name" value="Phytoene_synthase_like"/>
    <property type="match status" value="1"/>
</dbReference>
<dbReference type="PROSITE" id="PS01045">
    <property type="entry name" value="SQUALEN_PHYTOEN_SYN_2"/>
    <property type="match status" value="1"/>
</dbReference>
<dbReference type="AlphaFoldDB" id="A0A0F7KXU4"/>
<dbReference type="Pfam" id="PF00494">
    <property type="entry name" value="SQS_PSY"/>
    <property type="match status" value="1"/>
</dbReference>
<reference evidence="2" key="1">
    <citation type="submission" date="2015-05" db="EMBL/GenBank/DDBJ databases">
        <title>The complete genome of Altererythrobacter atlanticus strain 26DY36.</title>
        <authorList>
            <person name="Wu Y.-H."/>
            <person name="Cheng H."/>
            <person name="Wu X.-W."/>
        </authorList>
    </citation>
    <scope>NUCLEOTIDE SEQUENCE [LARGE SCALE GENOMIC DNA]</scope>
    <source>
        <strain evidence="2">26DY36</strain>
    </source>
</reference>
<keyword evidence="1 2" id="KW-0808">Transferase</keyword>
<dbReference type="GO" id="GO:0004311">
    <property type="term" value="F:geranylgeranyl diphosphate synthase activity"/>
    <property type="evidence" value="ECO:0007669"/>
    <property type="project" value="InterPro"/>
</dbReference>
<dbReference type="EMBL" id="CP011452">
    <property type="protein sequence ID" value="AKH44037.1"/>
    <property type="molecule type" value="Genomic_DNA"/>
</dbReference>
<evidence type="ECO:0000256" key="1">
    <source>
        <dbReference type="ARBA" id="ARBA00022679"/>
    </source>
</evidence>
<evidence type="ECO:0000313" key="3">
    <source>
        <dbReference type="Proteomes" id="UP000034392"/>
    </source>
</evidence>
<organism evidence="2 3">
    <name type="scientific">Croceibacterium atlanticum</name>
    <dbReference type="NCBI Taxonomy" id="1267766"/>
    <lineage>
        <taxon>Bacteria</taxon>
        <taxon>Pseudomonadati</taxon>
        <taxon>Pseudomonadota</taxon>
        <taxon>Alphaproteobacteria</taxon>
        <taxon>Sphingomonadales</taxon>
        <taxon>Erythrobacteraceae</taxon>
        <taxon>Croceibacterium</taxon>
    </lineage>
</organism>
<dbReference type="PROSITE" id="PS01044">
    <property type="entry name" value="SQUALEN_PHYTOEN_SYN_1"/>
    <property type="match status" value="1"/>
</dbReference>
<dbReference type="Gene3D" id="1.10.600.10">
    <property type="entry name" value="Farnesyl Diphosphate Synthase"/>
    <property type="match status" value="1"/>
</dbReference>
<dbReference type="InterPro" id="IPR002060">
    <property type="entry name" value="Squ/phyt_synthse"/>
</dbReference>
<dbReference type="InterPro" id="IPR044843">
    <property type="entry name" value="Trans_IPPS_bact-type"/>
</dbReference>
<protein>
    <submittedName>
        <fullName evidence="2">All-trans-phytoene synthase/15-cis-phytoene synthase</fullName>
        <ecNumber evidence="2">2.5.1.32</ecNumber>
    </submittedName>
</protein>
<dbReference type="STRING" id="1267766.WYH_03017"/>
<dbReference type="InterPro" id="IPR008949">
    <property type="entry name" value="Isoprenoid_synthase_dom_sf"/>
</dbReference>
<dbReference type="EC" id="2.5.1.32" evidence="2"/>
<dbReference type="RefSeq" id="WP_046904451.1">
    <property type="nucleotide sequence ID" value="NZ_CP011452.2"/>
</dbReference>
<dbReference type="GO" id="GO:0051996">
    <property type="term" value="F:squalene synthase [NAD(P)H] activity"/>
    <property type="evidence" value="ECO:0007669"/>
    <property type="project" value="InterPro"/>
</dbReference>
<dbReference type="SFLD" id="SFLDG01018">
    <property type="entry name" value="Squalene/Phytoene_Synthase_Lik"/>
    <property type="match status" value="1"/>
</dbReference>
<dbReference type="GO" id="GO:0016117">
    <property type="term" value="P:carotenoid biosynthetic process"/>
    <property type="evidence" value="ECO:0007669"/>
    <property type="project" value="UniProtKB-ARBA"/>
</dbReference>
<dbReference type="InterPro" id="IPR019845">
    <property type="entry name" value="Squalene/phytoene_synthase_CS"/>
</dbReference>
<dbReference type="OrthoDB" id="9807580at2"/>
<dbReference type="Proteomes" id="UP000034392">
    <property type="component" value="Chromosome"/>
</dbReference>
<evidence type="ECO:0000313" key="2">
    <source>
        <dbReference type="EMBL" id="AKH44037.1"/>
    </source>
</evidence>
<dbReference type="PANTHER" id="PTHR31480">
    <property type="entry name" value="BIFUNCTIONAL LYCOPENE CYCLASE/PHYTOENE SYNTHASE"/>
    <property type="match status" value="1"/>
</dbReference>
<dbReference type="SFLD" id="SFLDS00005">
    <property type="entry name" value="Isoprenoid_Synthase_Type_I"/>
    <property type="match status" value="1"/>
</dbReference>
<dbReference type="CDD" id="cd00683">
    <property type="entry name" value="Trans_IPPS_HH"/>
    <property type="match status" value="1"/>
</dbReference>